<evidence type="ECO:0000256" key="1">
    <source>
        <dbReference type="SAM" id="MobiDB-lite"/>
    </source>
</evidence>
<accession>A0AAV4FHU5</accession>
<proteinExistence type="predicted"/>
<feature type="region of interest" description="Disordered" evidence="1">
    <location>
        <begin position="52"/>
        <end position="88"/>
    </location>
</feature>
<dbReference type="AlphaFoldDB" id="A0AAV4FHU5"/>
<gene>
    <name evidence="2" type="ORF">ElyMa_000391100</name>
</gene>
<evidence type="ECO:0000313" key="2">
    <source>
        <dbReference type="EMBL" id="GFR72914.1"/>
    </source>
</evidence>
<evidence type="ECO:0000313" key="3">
    <source>
        <dbReference type="Proteomes" id="UP000762676"/>
    </source>
</evidence>
<reference evidence="2 3" key="1">
    <citation type="journal article" date="2021" name="Elife">
        <title>Chloroplast acquisition without the gene transfer in kleptoplastic sea slugs, Plakobranchus ocellatus.</title>
        <authorList>
            <person name="Maeda T."/>
            <person name="Takahashi S."/>
            <person name="Yoshida T."/>
            <person name="Shimamura S."/>
            <person name="Takaki Y."/>
            <person name="Nagai Y."/>
            <person name="Toyoda A."/>
            <person name="Suzuki Y."/>
            <person name="Arimoto A."/>
            <person name="Ishii H."/>
            <person name="Satoh N."/>
            <person name="Nishiyama T."/>
            <person name="Hasebe M."/>
            <person name="Maruyama T."/>
            <person name="Minagawa J."/>
            <person name="Obokata J."/>
            <person name="Shigenobu S."/>
        </authorList>
    </citation>
    <scope>NUCLEOTIDE SEQUENCE [LARGE SCALE GENOMIC DNA]</scope>
</reference>
<protein>
    <submittedName>
        <fullName evidence="2">Uncharacterized protein</fullName>
    </submittedName>
</protein>
<comment type="caution">
    <text evidence="2">The sequence shown here is derived from an EMBL/GenBank/DDBJ whole genome shotgun (WGS) entry which is preliminary data.</text>
</comment>
<organism evidence="2 3">
    <name type="scientific">Elysia marginata</name>
    <dbReference type="NCBI Taxonomy" id="1093978"/>
    <lineage>
        <taxon>Eukaryota</taxon>
        <taxon>Metazoa</taxon>
        <taxon>Spiralia</taxon>
        <taxon>Lophotrochozoa</taxon>
        <taxon>Mollusca</taxon>
        <taxon>Gastropoda</taxon>
        <taxon>Heterobranchia</taxon>
        <taxon>Euthyneura</taxon>
        <taxon>Panpulmonata</taxon>
        <taxon>Sacoglossa</taxon>
        <taxon>Placobranchoidea</taxon>
        <taxon>Plakobranchidae</taxon>
        <taxon>Elysia</taxon>
    </lineage>
</organism>
<keyword evidence="3" id="KW-1185">Reference proteome</keyword>
<sequence>MLLYITCTSQGQTCRGDWVGVKQRHIETPRVVKKERDKTRTDETQGEYRCMQRPGEGIAAVATTNSSSTRSNNRDDDDDERMRVGQGG</sequence>
<dbReference type="Proteomes" id="UP000762676">
    <property type="component" value="Unassembled WGS sequence"/>
</dbReference>
<dbReference type="EMBL" id="BMAT01000778">
    <property type="protein sequence ID" value="GFR72914.1"/>
    <property type="molecule type" value="Genomic_DNA"/>
</dbReference>
<name>A0AAV4FHU5_9GAST</name>